<name>A0A5J4ZJW0_9ASTE</name>
<dbReference type="Proteomes" id="UP000325577">
    <property type="component" value="Linkage Group LG7"/>
</dbReference>
<evidence type="ECO:0000313" key="2">
    <source>
        <dbReference type="EMBL" id="KAA8517782.1"/>
    </source>
</evidence>
<evidence type="ECO:0000256" key="1">
    <source>
        <dbReference type="SAM" id="MobiDB-lite"/>
    </source>
</evidence>
<dbReference type="EMBL" id="CM018050">
    <property type="protein sequence ID" value="KAA8517782.1"/>
    <property type="molecule type" value="Genomic_DNA"/>
</dbReference>
<reference evidence="2 3" key="1">
    <citation type="submission" date="2019-09" db="EMBL/GenBank/DDBJ databases">
        <title>A chromosome-level genome assembly of the Chinese tupelo Nyssa sinensis.</title>
        <authorList>
            <person name="Yang X."/>
            <person name="Kang M."/>
            <person name="Yang Y."/>
            <person name="Xiong H."/>
            <person name="Wang M."/>
            <person name="Zhang Z."/>
            <person name="Wang Z."/>
            <person name="Wu H."/>
            <person name="Ma T."/>
            <person name="Liu J."/>
            <person name="Xi Z."/>
        </authorList>
    </citation>
    <scope>NUCLEOTIDE SEQUENCE [LARGE SCALE GENOMIC DNA]</scope>
    <source>
        <strain evidence="2">J267</strain>
        <tissue evidence="2">Leaf</tissue>
    </source>
</reference>
<organism evidence="2 3">
    <name type="scientific">Nyssa sinensis</name>
    <dbReference type="NCBI Taxonomy" id="561372"/>
    <lineage>
        <taxon>Eukaryota</taxon>
        <taxon>Viridiplantae</taxon>
        <taxon>Streptophyta</taxon>
        <taxon>Embryophyta</taxon>
        <taxon>Tracheophyta</taxon>
        <taxon>Spermatophyta</taxon>
        <taxon>Magnoliopsida</taxon>
        <taxon>eudicotyledons</taxon>
        <taxon>Gunneridae</taxon>
        <taxon>Pentapetalae</taxon>
        <taxon>asterids</taxon>
        <taxon>Cornales</taxon>
        <taxon>Nyssaceae</taxon>
        <taxon>Nyssa</taxon>
    </lineage>
</organism>
<dbReference type="PANTHER" id="PTHR37610:SF40">
    <property type="entry name" value="OS01G0909600 PROTEIN"/>
    <property type="match status" value="1"/>
</dbReference>
<protein>
    <recommendedName>
        <fullName evidence="4">Retrotransposon gag domain-containing protein</fullName>
    </recommendedName>
</protein>
<dbReference type="AlphaFoldDB" id="A0A5J4ZJW0"/>
<evidence type="ECO:0000313" key="3">
    <source>
        <dbReference type="Proteomes" id="UP000325577"/>
    </source>
</evidence>
<dbReference type="OrthoDB" id="5544992at2759"/>
<feature type="region of interest" description="Disordered" evidence="1">
    <location>
        <begin position="1"/>
        <end position="28"/>
    </location>
</feature>
<gene>
    <name evidence="2" type="ORF">F0562_015258</name>
</gene>
<sequence length="111" mass="12638">MTDKEVETGFGSTSLGGDGLYRIEEPAPTDPTFKQWRSSNSLVMSWLFNSMQSHISLGFLFLTTYEIWTAVAQTYSQVGNDAQIYDLRKRVHETKQKDLSVAKYYDDLNGL</sequence>
<dbReference type="PANTHER" id="PTHR37610">
    <property type="entry name" value="CCHC-TYPE DOMAIN-CONTAINING PROTEIN"/>
    <property type="match status" value="1"/>
</dbReference>
<proteinExistence type="predicted"/>
<evidence type="ECO:0008006" key="4">
    <source>
        <dbReference type="Google" id="ProtNLM"/>
    </source>
</evidence>
<keyword evidence="3" id="KW-1185">Reference proteome</keyword>
<accession>A0A5J4ZJW0</accession>